<dbReference type="EMBL" id="JOJR01000108">
    <property type="protein sequence ID" value="RCN45185.1"/>
    <property type="molecule type" value="Genomic_DNA"/>
</dbReference>
<dbReference type="GO" id="GO:0005504">
    <property type="term" value="F:fatty acid binding"/>
    <property type="evidence" value="ECO:0007669"/>
    <property type="project" value="TreeGrafter"/>
</dbReference>
<dbReference type="GO" id="GO:0071949">
    <property type="term" value="F:FAD binding"/>
    <property type="evidence" value="ECO:0007669"/>
    <property type="project" value="InterPro"/>
</dbReference>
<dbReference type="GO" id="GO:0033540">
    <property type="term" value="P:fatty acid beta-oxidation using acyl-CoA oxidase"/>
    <property type="evidence" value="ECO:0007669"/>
    <property type="project" value="TreeGrafter"/>
</dbReference>
<dbReference type="PANTHER" id="PTHR10909:SF390">
    <property type="entry name" value="PEROXISOMAL ACYL-COENZYME A OXIDASE 3"/>
    <property type="match status" value="1"/>
</dbReference>
<dbReference type="InterPro" id="IPR036250">
    <property type="entry name" value="AcylCo_DH-like_C"/>
</dbReference>
<protein>
    <recommendedName>
        <fullName evidence="2">Acyl-CoA oxidase C-alpha1 domain-containing protein</fullName>
    </recommendedName>
</protein>
<dbReference type="GO" id="GO:0016402">
    <property type="term" value="F:pristanoyl-CoA oxidase activity"/>
    <property type="evidence" value="ECO:0007669"/>
    <property type="project" value="TreeGrafter"/>
</dbReference>
<dbReference type="InterPro" id="IPR055060">
    <property type="entry name" value="ACOX_C_alpha1"/>
</dbReference>
<comment type="pathway">
    <text evidence="1">Lipid metabolism.</text>
</comment>
<accession>A0A368GQ90</accession>
<dbReference type="OrthoDB" id="538336at2759"/>
<evidence type="ECO:0000313" key="3">
    <source>
        <dbReference type="EMBL" id="RCN45185.1"/>
    </source>
</evidence>
<sequence>MQGEKSEEMAAFAKEIHALSSAAKPVATWFGVQALDEARRACGGHGFLHCSRLNELRDSFDPSQTFEGENYMILQQTSNILLEKLGRLSSENFFSFILLKFMNGNNMFGVSYFYVSRVENIFYFVCSYKKWSCTNEDIRNSHVE</sequence>
<comment type="caution">
    <text evidence="3">The sequence shown here is derived from an EMBL/GenBank/DDBJ whole genome shotgun (WGS) entry which is preliminary data.</text>
</comment>
<evidence type="ECO:0000313" key="4">
    <source>
        <dbReference type="Proteomes" id="UP000252519"/>
    </source>
</evidence>
<dbReference type="SUPFAM" id="SSF47203">
    <property type="entry name" value="Acyl-CoA dehydrogenase C-terminal domain-like"/>
    <property type="match status" value="1"/>
</dbReference>
<dbReference type="GO" id="GO:0055088">
    <property type="term" value="P:lipid homeostasis"/>
    <property type="evidence" value="ECO:0007669"/>
    <property type="project" value="TreeGrafter"/>
</dbReference>
<name>A0A368GQ90_ANCCA</name>
<dbReference type="Proteomes" id="UP000252519">
    <property type="component" value="Unassembled WGS sequence"/>
</dbReference>
<dbReference type="AlphaFoldDB" id="A0A368GQ90"/>
<organism evidence="3 4">
    <name type="scientific">Ancylostoma caninum</name>
    <name type="common">Dog hookworm</name>
    <dbReference type="NCBI Taxonomy" id="29170"/>
    <lineage>
        <taxon>Eukaryota</taxon>
        <taxon>Metazoa</taxon>
        <taxon>Ecdysozoa</taxon>
        <taxon>Nematoda</taxon>
        <taxon>Chromadorea</taxon>
        <taxon>Rhabditida</taxon>
        <taxon>Rhabditina</taxon>
        <taxon>Rhabditomorpha</taxon>
        <taxon>Strongyloidea</taxon>
        <taxon>Ancylostomatidae</taxon>
        <taxon>Ancylostomatinae</taxon>
        <taxon>Ancylostoma</taxon>
    </lineage>
</organism>
<gene>
    <name evidence="3" type="ORF">ANCCAN_08809</name>
</gene>
<keyword evidence="4" id="KW-1185">Reference proteome</keyword>
<dbReference type="Pfam" id="PF22924">
    <property type="entry name" value="ACOX_C_alpha1"/>
    <property type="match status" value="1"/>
</dbReference>
<feature type="domain" description="Acyl-CoA oxidase C-alpha1" evidence="2">
    <location>
        <begin position="7"/>
        <end position="82"/>
    </location>
</feature>
<dbReference type="GO" id="GO:0005777">
    <property type="term" value="C:peroxisome"/>
    <property type="evidence" value="ECO:0007669"/>
    <property type="project" value="InterPro"/>
</dbReference>
<dbReference type="STRING" id="29170.A0A368GQ90"/>
<dbReference type="Gene3D" id="1.20.140.10">
    <property type="entry name" value="Butyryl-CoA Dehydrogenase, subunit A, domain 3"/>
    <property type="match status" value="1"/>
</dbReference>
<evidence type="ECO:0000259" key="2">
    <source>
        <dbReference type="Pfam" id="PF22924"/>
    </source>
</evidence>
<reference evidence="3 4" key="1">
    <citation type="submission" date="2014-10" db="EMBL/GenBank/DDBJ databases">
        <title>Draft genome of the hookworm Ancylostoma caninum.</title>
        <authorList>
            <person name="Mitreva M."/>
        </authorList>
    </citation>
    <scope>NUCLEOTIDE SEQUENCE [LARGE SCALE GENOMIC DNA]</scope>
    <source>
        <strain evidence="3 4">Baltimore</strain>
    </source>
</reference>
<dbReference type="PANTHER" id="PTHR10909">
    <property type="entry name" value="ELECTRON TRANSPORT OXIDOREDUCTASE"/>
    <property type="match status" value="1"/>
</dbReference>
<dbReference type="InterPro" id="IPR012258">
    <property type="entry name" value="Acyl-CoA_oxidase"/>
</dbReference>
<proteinExistence type="predicted"/>
<evidence type="ECO:0000256" key="1">
    <source>
        <dbReference type="ARBA" id="ARBA00005189"/>
    </source>
</evidence>